<feature type="transmembrane region" description="Helical" evidence="1">
    <location>
        <begin position="132"/>
        <end position="156"/>
    </location>
</feature>
<feature type="transmembrane region" description="Helical" evidence="1">
    <location>
        <begin position="9"/>
        <end position="30"/>
    </location>
</feature>
<feature type="transmembrane region" description="Helical" evidence="1">
    <location>
        <begin position="107"/>
        <end position="125"/>
    </location>
</feature>
<feature type="transmembrane region" description="Helical" evidence="1">
    <location>
        <begin position="50"/>
        <end position="71"/>
    </location>
</feature>
<evidence type="ECO:0000256" key="1">
    <source>
        <dbReference type="SAM" id="Phobius"/>
    </source>
</evidence>
<name>A0A6C0CIF2_9ZZZZ</name>
<reference evidence="2" key="1">
    <citation type="journal article" date="2020" name="Nature">
        <title>Giant virus diversity and host interactions through global metagenomics.</title>
        <authorList>
            <person name="Schulz F."/>
            <person name="Roux S."/>
            <person name="Paez-Espino D."/>
            <person name="Jungbluth S."/>
            <person name="Walsh D.A."/>
            <person name="Denef V.J."/>
            <person name="McMahon K.D."/>
            <person name="Konstantinidis K.T."/>
            <person name="Eloe-Fadrosh E.A."/>
            <person name="Kyrpides N.C."/>
            <person name="Woyke T."/>
        </authorList>
    </citation>
    <scope>NUCLEOTIDE SEQUENCE</scope>
    <source>
        <strain evidence="2">GVMAG-M-3300021079-18</strain>
    </source>
</reference>
<evidence type="ECO:0000313" key="2">
    <source>
        <dbReference type="EMBL" id="QHT03449.1"/>
    </source>
</evidence>
<dbReference type="Gene3D" id="1.20.1260.100">
    <property type="entry name" value="TspO/MBR protein"/>
    <property type="match status" value="1"/>
</dbReference>
<dbReference type="InterPro" id="IPR038330">
    <property type="entry name" value="TspO/MBR-related_sf"/>
</dbReference>
<keyword evidence="1" id="KW-1133">Transmembrane helix</keyword>
<keyword evidence="1" id="KW-0812">Transmembrane</keyword>
<keyword evidence="1" id="KW-0472">Membrane</keyword>
<dbReference type="AlphaFoldDB" id="A0A6C0CIF2"/>
<sequence>MWGYSRSELISLVIVVIISLIVFVAILLQAQNWYYHGGSDHTTSATLPPWLMSILFGILIGILGYGGFIILTSNSGDKRGEMVALWVGSLVALLAASTAFFERDLPVEAAYVFMVFIALHASLAYKFRFISLPAFFSYLVAAAGAVYVLLAILTYIP</sequence>
<protein>
    <submittedName>
        <fullName evidence="2">Uncharacterized protein</fullName>
    </submittedName>
</protein>
<accession>A0A6C0CIF2</accession>
<proteinExistence type="predicted"/>
<dbReference type="EMBL" id="MN739411">
    <property type="protein sequence ID" value="QHT03449.1"/>
    <property type="molecule type" value="Genomic_DNA"/>
</dbReference>
<organism evidence="2">
    <name type="scientific">viral metagenome</name>
    <dbReference type="NCBI Taxonomy" id="1070528"/>
    <lineage>
        <taxon>unclassified sequences</taxon>
        <taxon>metagenomes</taxon>
        <taxon>organismal metagenomes</taxon>
    </lineage>
</organism>
<feature type="transmembrane region" description="Helical" evidence="1">
    <location>
        <begin position="83"/>
        <end position="101"/>
    </location>
</feature>